<dbReference type="PROSITE" id="PS50850">
    <property type="entry name" value="MFS"/>
    <property type="match status" value="1"/>
</dbReference>
<keyword evidence="2" id="KW-0813">Transport</keyword>
<feature type="transmembrane region" description="Helical" evidence="7">
    <location>
        <begin position="434"/>
        <end position="455"/>
    </location>
</feature>
<dbReference type="OrthoDB" id="6770063at2759"/>
<dbReference type="InterPro" id="IPR011701">
    <property type="entry name" value="MFS"/>
</dbReference>
<feature type="transmembrane region" description="Helical" evidence="7">
    <location>
        <begin position="79"/>
        <end position="99"/>
    </location>
</feature>
<feature type="transmembrane region" description="Helical" evidence="7">
    <location>
        <begin position="238"/>
        <end position="270"/>
    </location>
</feature>
<feature type="transmembrane region" description="Helical" evidence="7">
    <location>
        <begin position="343"/>
        <end position="369"/>
    </location>
</feature>
<organism evidence="10 11">
    <name type="scientific">Thraustotheca clavata</name>
    <dbReference type="NCBI Taxonomy" id="74557"/>
    <lineage>
        <taxon>Eukaryota</taxon>
        <taxon>Sar</taxon>
        <taxon>Stramenopiles</taxon>
        <taxon>Oomycota</taxon>
        <taxon>Saprolegniomycetes</taxon>
        <taxon>Saprolegniales</taxon>
        <taxon>Achlyaceae</taxon>
        <taxon>Thraustotheca</taxon>
    </lineage>
</organism>
<dbReference type="PANTHER" id="PTHR23505">
    <property type="entry name" value="SPINSTER"/>
    <property type="match status" value="1"/>
</dbReference>
<evidence type="ECO:0000256" key="3">
    <source>
        <dbReference type="ARBA" id="ARBA00022692"/>
    </source>
</evidence>
<dbReference type="InterPro" id="IPR036259">
    <property type="entry name" value="MFS_trans_sf"/>
</dbReference>
<keyword evidence="11" id="KW-1185">Reference proteome</keyword>
<evidence type="ECO:0000313" key="10">
    <source>
        <dbReference type="EMBL" id="OQR98913.1"/>
    </source>
</evidence>
<evidence type="ECO:0000259" key="9">
    <source>
        <dbReference type="PROSITE" id="PS50850"/>
    </source>
</evidence>
<comment type="subcellular location">
    <subcellularLocation>
        <location evidence="1">Membrane</location>
        <topology evidence="1">Multi-pass membrane protein</topology>
    </subcellularLocation>
</comment>
<evidence type="ECO:0000256" key="5">
    <source>
        <dbReference type="ARBA" id="ARBA00023136"/>
    </source>
</evidence>
<dbReference type="EMBL" id="JNBS01001835">
    <property type="protein sequence ID" value="OQR98913.1"/>
    <property type="molecule type" value="Genomic_DNA"/>
</dbReference>
<evidence type="ECO:0000256" key="8">
    <source>
        <dbReference type="SAM" id="SignalP"/>
    </source>
</evidence>
<dbReference type="Gene3D" id="1.20.1250.20">
    <property type="entry name" value="MFS general substrate transporter like domains"/>
    <property type="match status" value="1"/>
</dbReference>
<evidence type="ECO:0000256" key="2">
    <source>
        <dbReference type="ARBA" id="ARBA00022448"/>
    </source>
</evidence>
<feature type="domain" description="Major facilitator superfamily (MFS) profile" evidence="9">
    <location>
        <begin position="7"/>
        <end position="466"/>
    </location>
</feature>
<name>A0A1V9ZLQ6_9STRA</name>
<comment type="caution">
    <text evidence="10">The sequence shown here is derived from an EMBL/GenBank/DDBJ whole genome shotgun (WGS) entry which is preliminary data.</text>
</comment>
<accession>A0A1V9ZLQ6</accession>
<reference evidence="10 11" key="1">
    <citation type="journal article" date="2014" name="Genome Biol. Evol.">
        <title>The secreted proteins of Achlya hypogyna and Thraustotheca clavata identify the ancestral oomycete secretome and reveal gene acquisitions by horizontal gene transfer.</title>
        <authorList>
            <person name="Misner I."/>
            <person name="Blouin N."/>
            <person name="Leonard G."/>
            <person name="Richards T.A."/>
            <person name="Lane C.E."/>
        </authorList>
    </citation>
    <scope>NUCLEOTIDE SEQUENCE [LARGE SCALE GENOMIC DNA]</scope>
    <source>
        <strain evidence="10 11">ATCC 34112</strain>
    </source>
</reference>
<feature type="transmembrane region" description="Helical" evidence="7">
    <location>
        <begin position="276"/>
        <end position="299"/>
    </location>
</feature>
<feature type="transmembrane region" description="Helical" evidence="7">
    <location>
        <begin position="319"/>
        <end position="337"/>
    </location>
</feature>
<feature type="chain" id="PRO_5012235541" evidence="8">
    <location>
        <begin position="23"/>
        <end position="466"/>
    </location>
</feature>
<evidence type="ECO:0000256" key="7">
    <source>
        <dbReference type="SAM" id="Phobius"/>
    </source>
</evidence>
<dbReference type="PANTHER" id="PTHR23505:SF79">
    <property type="entry name" value="PROTEIN SPINSTER"/>
    <property type="match status" value="1"/>
</dbReference>
<dbReference type="GO" id="GO:0016020">
    <property type="term" value="C:membrane"/>
    <property type="evidence" value="ECO:0007669"/>
    <property type="project" value="UniProtKB-SubCell"/>
</dbReference>
<dbReference type="AlphaFoldDB" id="A0A1V9ZLQ6"/>
<dbReference type="CDD" id="cd17328">
    <property type="entry name" value="MFS_spinster_like"/>
    <property type="match status" value="1"/>
</dbReference>
<dbReference type="InterPro" id="IPR044770">
    <property type="entry name" value="MFS_spinster-like"/>
</dbReference>
<dbReference type="STRING" id="74557.A0A1V9ZLQ6"/>
<proteinExistence type="inferred from homology"/>
<dbReference type="GO" id="GO:0022857">
    <property type="term" value="F:transmembrane transporter activity"/>
    <property type="evidence" value="ECO:0007669"/>
    <property type="project" value="InterPro"/>
</dbReference>
<evidence type="ECO:0000313" key="11">
    <source>
        <dbReference type="Proteomes" id="UP000243217"/>
    </source>
</evidence>
<sequence>MTSASWLFLLFCGINLLNYVDRGIIPGAPTQFQYFIERTLHVDVSQEGVYLGLLASSFIASYALFIMLFGYLSIFVKPFRLIGIGLLVWCVAMLLCGLAKPAQSFGLLLAGRILSGIGESSFQCIAPPFIDDYAPASTRTLWMGVFFTLTSAGTALGYAYGAVLANSSWGWDWAFYIVAIAMFPLAYICLAAIPSQYDQPSQCSVDGHLKDTQHLLHKETESKLSFWQESYEVMVHPIFLLSVFGSAAFTFSISGLGVFGPLFLIGLGVFEHETEASMVFGALVVISAVVGTPLGGYLLDLSAHQVHSTVRQYYALRQMFILMAIGTALALVAWYGLPSKVWFLSFVGLALIFLFATPSCTAIAVLLCVDPSRRPLAVAVNTLMIHALGDVPSPIILGWLKDYYAPNCGSVQVDDKIVLNPLCRNDAEGLKLTFLFPLLWMLWTVITWGAAVVLVRFRVVREGHSF</sequence>
<comment type="similarity">
    <text evidence="6">Belongs to the major facilitator superfamily. Spinster (TC 2.A.1.49) family.</text>
</comment>
<evidence type="ECO:0000256" key="4">
    <source>
        <dbReference type="ARBA" id="ARBA00022989"/>
    </source>
</evidence>
<feature type="transmembrane region" description="Helical" evidence="7">
    <location>
        <begin position="141"/>
        <end position="161"/>
    </location>
</feature>
<keyword evidence="5 7" id="KW-0472">Membrane</keyword>
<dbReference type="SUPFAM" id="SSF103473">
    <property type="entry name" value="MFS general substrate transporter"/>
    <property type="match status" value="1"/>
</dbReference>
<keyword evidence="4 7" id="KW-1133">Transmembrane helix</keyword>
<evidence type="ECO:0000256" key="6">
    <source>
        <dbReference type="ARBA" id="ARBA00024338"/>
    </source>
</evidence>
<evidence type="ECO:0000256" key="1">
    <source>
        <dbReference type="ARBA" id="ARBA00004141"/>
    </source>
</evidence>
<keyword evidence="3 7" id="KW-0812">Transmembrane</keyword>
<feature type="signal peptide" evidence="8">
    <location>
        <begin position="1"/>
        <end position="22"/>
    </location>
</feature>
<feature type="transmembrane region" description="Helical" evidence="7">
    <location>
        <begin position="173"/>
        <end position="193"/>
    </location>
</feature>
<protein>
    <submittedName>
        <fullName evidence="10">Major Facilitator Superfamily (MFS)</fullName>
    </submittedName>
</protein>
<feature type="transmembrane region" description="Helical" evidence="7">
    <location>
        <begin position="49"/>
        <end position="72"/>
    </location>
</feature>
<dbReference type="Pfam" id="PF07690">
    <property type="entry name" value="MFS_1"/>
    <property type="match status" value="1"/>
</dbReference>
<dbReference type="InterPro" id="IPR020846">
    <property type="entry name" value="MFS_dom"/>
</dbReference>
<gene>
    <name evidence="10" type="ORF">THRCLA_06639</name>
</gene>
<dbReference type="Proteomes" id="UP000243217">
    <property type="component" value="Unassembled WGS sequence"/>
</dbReference>
<keyword evidence="8" id="KW-0732">Signal</keyword>